<evidence type="ECO:0000256" key="3">
    <source>
        <dbReference type="ARBA" id="ARBA00022452"/>
    </source>
</evidence>
<dbReference type="AlphaFoldDB" id="A0A0G9KWG5"/>
<feature type="domain" description="TonB-dependent receptor-like beta-barrel" evidence="13">
    <location>
        <begin position="184"/>
        <end position="587"/>
    </location>
</feature>
<name>A0A0G9KWG5_9BACT</name>
<keyword evidence="2 10" id="KW-0813">Transport</keyword>
<gene>
    <name evidence="15" type="ORF">AF80_03205</name>
</gene>
<keyword evidence="5 12" id="KW-0732">Signal</keyword>
<dbReference type="CDD" id="cd01347">
    <property type="entry name" value="ligand_gated_channel"/>
    <property type="match status" value="1"/>
</dbReference>
<evidence type="ECO:0000256" key="2">
    <source>
        <dbReference type="ARBA" id="ARBA00022448"/>
    </source>
</evidence>
<evidence type="ECO:0000259" key="14">
    <source>
        <dbReference type="Pfam" id="PF07715"/>
    </source>
</evidence>
<evidence type="ECO:0000256" key="12">
    <source>
        <dbReference type="SAM" id="SignalP"/>
    </source>
</evidence>
<dbReference type="Pfam" id="PF07715">
    <property type="entry name" value="Plug"/>
    <property type="match status" value="1"/>
</dbReference>
<evidence type="ECO:0000256" key="1">
    <source>
        <dbReference type="ARBA" id="ARBA00004571"/>
    </source>
</evidence>
<evidence type="ECO:0000313" key="16">
    <source>
        <dbReference type="Proteomes" id="UP000035154"/>
    </source>
</evidence>
<dbReference type="SUPFAM" id="SSF56935">
    <property type="entry name" value="Porins"/>
    <property type="match status" value="1"/>
</dbReference>
<keyword evidence="8 15" id="KW-0675">Receptor</keyword>
<dbReference type="Gene3D" id="2.40.170.20">
    <property type="entry name" value="TonB-dependent receptor, beta-barrel domain"/>
    <property type="match status" value="1"/>
</dbReference>
<evidence type="ECO:0000256" key="9">
    <source>
        <dbReference type="ARBA" id="ARBA00023237"/>
    </source>
</evidence>
<keyword evidence="4 10" id="KW-0812">Transmembrane</keyword>
<dbReference type="GO" id="GO:0015344">
    <property type="term" value="F:siderophore uptake transmembrane transporter activity"/>
    <property type="evidence" value="ECO:0007669"/>
    <property type="project" value="TreeGrafter"/>
</dbReference>
<keyword evidence="6 11" id="KW-0798">TonB box</keyword>
<comment type="subcellular location">
    <subcellularLocation>
        <location evidence="1 10">Cell outer membrane</location>
        <topology evidence="1 10">Multi-pass membrane protein</topology>
    </subcellularLocation>
</comment>
<evidence type="ECO:0000313" key="15">
    <source>
        <dbReference type="EMBL" id="KLE10927.1"/>
    </source>
</evidence>
<dbReference type="InterPro" id="IPR000531">
    <property type="entry name" value="Beta-barrel_TonB"/>
</dbReference>
<dbReference type="EMBL" id="JAIW01000019">
    <property type="protein sequence ID" value="KLE10927.1"/>
    <property type="molecule type" value="Genomic_DNA"/>
</dbReference>
<evidence type="ECO:0000259" key="13">
    <source>
        <dbReference type="Pfam" id="PF00593"/>
    </source>
</evidence>
<evidence type="ECO:0000256" key="11">
    <source>
        <dbReference type="RuleBase" id="RU003357"/>
    </source>
</evidence>
<keyword evidence="3 10" id="KW-1134">Transmembrane beta strand</keyword>
<reference evidence="15 16" key="1">
    <citation type="submission" date="2014-01" db="EMBL/GenBank/DDBJ databases">
        <title>Development of a Comparative Genomic Fingerprinting Assay for High Resolution Genotyping of Arcobacter butzleri.</title>
        <authorList>
            <person name="Webb A.L."/>
            <person name="Inglis G.D."/>
            <person name="Kruczkiewicz P."/>
            <person name="Selinger L.B."/>
            <person name="Taboada E.N."/>
        </authorList>
    </citation>
    <scope>NUCLEOTIDE SEQUENCE [LARGE SCALE GENOMIC DNA]</scope>
    <source>
        <strain evidence="15 16">L355</strain>
    </source>
</reference>
<evidence type="ECO:0000256" key="6">
    <source>
        <dbReference type="ARBA" id="ARBA00023077"/>
    </source>
</evidence>
<proteinExistence type="inferred from homology"/>
<keyword evidence="9 10" id="KW-0998">Cell outer membrane</keyword>
<dbReference type="GO" id="GO:0044718">
    <property type="term" value="P:siderophore transmembrane transport"/>
    <property type="evidence" value="ECO:0007669"/>
    <property type="project" value="TreeGrafter"/>
</dbReference>
<dbReference type="InterPro" id="IPR012910">
    <property type="entry name" value="Plug_dom"/>
</dbReference>
<dbReference type="Gene3D" id="2.170.130.10">
    <property type="entry name" value="TonB-dependent receptor, plug domain"/>
    <property type="match status" value="1"/>
</dbReference>
<keyword evidence="7 10" id="KW-0472">Membrane</keyword>
<comment type="similarity">
    <text evidence="10 11">Belongs to the TonB-dependent receptor family.</text>
</comment>
<organism evidence="15 16">
    <name type="scientific">Aliarcobacter butzleri L355</name>
    <dbReference type="NCBI Taxonomy" id="1447263"/>
    <lineage>
        <taxon>Bacteria</taxon>
        <taxon>Pseudomonadati</taxon>
        <taxon>Campylobacterota</taxon>
        <taxon>Epsilonproteobacteria</taxon>
        <taxon>Campylobacterales</taxon>
        <taxon>Arcobacteraceae</taxon>
        <taxon>Aliarcobacter</taxon>
    </lineage>
</organism>
<evidence type="ECO:0000256" key="10">
    <source>
        <dbReference type="PROSITE-ProRule" id="PRU01360"/>
    </source>
</evidence>
<evidence type="ECO:0000256" key="5">
    <source>
        <dbReference type="ARBA" id="ARBA00022729"/>
    </source>
</evidence>
<dbReference type="PROSITE" id="PS52016">
    <property type="entry name" value="TONB_DEPENDENT_REC_3"/>
    <property type="match status" value="1"/>
</dbReference>
<dbReference type="InterPro" id="IPR036942">
    <property type="entry name" value="Beta-barrel_TonB_sf"/>
</dbReference>
<feature type="domain" description="TonB-dependent receptor plug" evidence="14">
    <location>
        <begin position="39"/>
        <end position="145"/>
    </location>
</feature>
<evidence type="ECO:0000256" key="8">
    <source>
        <dbReference type="ARBA" id="ARBA00023170"/>
    </source>
</evidence>
<dbReference type="PANTHER" id="PTHR30069:SF29">
    <property type="entry name" value="HEMOGLOBIN AND HEMOGLOBIN-HAPTOGLOBIN-BINDING PROTEIN 1-RELATED"/>
    <property type="match status" value="1"/>
</dbReference>
<evidence type="ECO:0000256" key="7">
    <source>
        <dbReference type="ARBA" id="ARBA00023136"/>
    </source>
</evidence>
<protein>
    <submittedName>
        <fullName evidence="15">TonB-denpendent receptor</fullName>
    </submittedName>
</protein>
<feature type="signal peptide" evidence="12">
    <location>
        <begin position="1"/>
        <end position="20"/>
    </location>
</feature>
<dbReference type="GO" id="GO:0009279">
    <property type="term" value="C:cell outer membrane"/>
    <property type="evidence" value="ECO:0007669"/>
    <property type="project" value="UniProtKB-SubCell"/>
</dbReference>
<feature type="chain" id="PRO_5002578299" evidence="12">
    <location>
        <begin position="21"/>
        <end position="614"/>
    </location>
</feature>
<evidence type="ECO:0000256" key="4">
    <source>
        <dbReference type="ARBA" id="ARBA00022692"/>
    </source>
</evidence>
<dbReference type="InterPro" id="IPR037066">
    <property type="entry name" value="Plug_dom_sf"/>
</dbReference>
<comment type="caution">
    <text evidence="15">The sequence shown here is derived from an EMBL/GenBank/DDBJ whole genome shotgun (WGS) entry which is preliminary data.</text>
</comment>
<sequence>MKKISTSLVASFFLATNLFSTDTLETITVTSATKTEQSIKDVTSNIDVITAEDIEARKFKTVVEALNSLPGVSISSNGGMGTLTQVYLRGMNSNKTLVLIDGIRYNNPTDGSVDFAHLMINDIERIEVIKGAQSSVWGADASAGVINIITKSSQKGTHGSASVEYGKYNTKTSKATISHKNENFDTKLSALRVDTDGFSAISPKSSDADNFEDDGYRNTTVDLKLGYNFDDNNRVSTSYQTIDAKTNFDDMLYASTFPWGIDSIASANSKAQTKTRNTLAGINYENKNSFATTNVYTNYSRFKNESEAPSFTSKNKTDIREYGIKSSIPYLADSSTITVGAEYKNFEDKEDINKKYNSKATYLTNTNKFFNDKTIITEALRYDKYSDFDNKATGKIGIKQYIIDELNVSSNYGTGYNTPTFIQLYKTAWGGNPNLEPEKTKGYDVGIEYKGFSVTYFNTEVDNLIQTVSGKYKNIEGDSNFKGTEFAYKNSITEDVFLNLSYTNLSAKDANNDKLLNRPTNKFGFGVDYYGLKDFHFNVNGEYIGTRQSVNFDYNRPNVKTGNYTIWNAVVDYDINKTFSTYVKLDNMFNKDYQIVDGYATSQRAAFVGLKASF</sequence>
<accession>A0A0G9KWG5</accession>
<dbReference type="PATRIC" id="fig|1447263.3.peg.622"/>
<dbReference type="Pfam" id="PF00593">
    <property type="entry name" value="TonB_dep_Rec_b-barrel"/>
    <property type="match status" value="1"/>
</dbReference>
<dbReference type="Proteomes" id="UP000035154">
    <property type="component" value="Unassembled WGS sequence"/>
</dbReference>
<dbReference type="RefSeq" id="WP_046997971.1">
    <property type="nucleotide sequence ID" value="NZ_JAIW01000019.1"/>
</dbReference>
<dbReference type="InterPro" id="IPR039426">
    <property type="entry name" value="TonB-dep_rcpt-like"/>
</dbReference>
<dbReference type="PANTHER" id="PTHR30069">
    <property type="entry name" value="TONB-DEPENDENT OUTER MEMBRANE RECEPTOR"/>
    <property type="match status" value="1"/>
</dbReference>